<name>A0A1F5N351_9BACT</name>
<protein>
    <recommendedName>
        <fullName evidence="2">SGNH hydrolase-type esterase domain-containing protein</fullName>
    </recommendedName>
</protein>
<dbReference type="PANTHER" id="PTHR30383:SF5">
    <property type="entry name" value="SGNH HYDROLASE-TYPE ESTERASE DOMAIN-CONTAINING PROTEIN"/>
    <property type="match status" value="1"/>
</dbReference>
<comment type="caution">
    <text evidence="3">The sequence shown here is derived from an EMBL/GenBank/DDBJ whole genome shotgun (WGS) entry which is preliminary data.</text>
</comment>
<dbReference type="Gene3D" id="3.40.50.1110">
    <property type="entry name" value="SGNH hydrolase"/>
    <property type="match status" value="1"/>
</dbReference>
<proteinExistence type="predicted"/>
<dbReference type="InterPro" id="IPR013830">
    <property type="entry name" value="SGNH_hydro"/>
</dbReference>
<dbReference type="AlphaFoldDB" id="A0A1F5N351"/>
<gene>
    <name evidence="3" type="ORF">A2617_02815</name>
</gene>
<accession>A0A1F5N351</accession>
<dbReference type="PANTHER" id="PTHR30383">
    <property type="entry name" value="THIOESTERASE 1/PROTEASE 1/LYSOPHOSPHOLIPASE L1"/>
    <property type="match status" value="1"/>
</dbReference>
<keyword evidence="1" id="KW-1133">Transmembrane helix</keyword>
<dbReference type="SUPFAM" id="SSF52266">
    <property type="entry name" value="SGNH hydrolase"/>
    <property type="match status" value="1"/>
</dbReference>
<keyword evidence="1" id="KW-0472">Membrane</keyword>
<dbReference type="EMBL" id="MFEC01000002">
    <property type="protein sequence ID" value="OGE72071.1"/>
    <property type="molecule type" value="Genomic_DNA"/>
</dbReference>
<evidence type="ECO:0000313" key="3">
    <source>
        <dbReference type="EMBL" id="OGE72071.1"/>
    </source>
</evidence>
<feature type="transmembrane region" description="Helical" evidence="1">
    <location>
        <begin position="7"/>
        <end position="27"/>
    </location>
</feature>
<dbReference type="InterPro" id="IPR051532">
    <property type="entry name" value="Ester_Hydrolysis_Enzymes"/>
</dbReference>
<dbReference type="Pfam" id="PF13472">
    <property type="entry name" value="Lipase_GDSL_2"/>
    <property type="match status" value="1"/>
</dbReference>
<dbReference type="Proteomes" id="UP000177135">
    <property type="component" value="Unassembled WGS sequence"/>
</dbReference>
<dbReference type="GO" id="GO:0004622">
    <property type="term" value="F:phosphatidylcholine lysophospholipase activity"/>
    <property type="evidence" value="ECO:0007669"/>
    <property type="project" value="TreeGrafter"/>
</dbReference>
<evidence type="ECO:0000259" key="2">
    <source>
        <dbReference type="Pfam" id="PF13472"/>
    </source>
</evidence>
<organism evidence="3 4">
    <name type="scientific">Candidatus Daviesbacteria bacterium RIFOXYD1_FULL_41_10</name>
    <dbReference type="NCBI Taxonomy" id="1797801"/>
    <lineage>
        <taxon>Bacteria</taxon>
        <taxon>Candidatus Daviesiibacteriota</taxon>
    </lineage>
</organism>
<evidence type="ECO:0000313" key="4">
    <source>
        <dbReference type="Proteomes" id="UP000177135"/>
    </source>
</evidence>
<sequence length="268" mass="30467">MILSRKIIFILIPVIAILDLFIFYQIWRLPKKVSAGPPKEIKVAGKVKVKYPQDFTIVMVGDSMTEYLGNSDEIRANLKKYYPDKSVEVLNYGFGSTNILSLQERLEKKTFFNREFRPILDIDFDLILIESFGNNPLSQFPLSEGLQKQNEALDKIVESIKSGNPRAKIAFVATIAPNKWKYGEGTVTLNPEQKSQWVTERVAYIKNHMEYAKTHGIPLIDVFDKSVDKNGDGNLIYLNAADYIHPSPSGVVFISQIIADSIFQQKIF</sequence>
<evidence type="ECO:0000256" key="1">
    <source>
        <dbReference type="SAM" id="Phobius"/>
    </source>
</evidence>
<reference evidence="3 4" key="1">
    <citation type="journal article" date="2016" name="Nat. Commun.">
        <title>Thousands of microbial genomes shed light on interconnected biogeochemical processes in an aquifer system.</title>
        <authorList>
            <person name="Anantharaman K."/>
            <person name="Brown C.T."/>
            <person name="Hug L.A."/>
            <person name="Sharon I."/>
            <person name="Castelle C.J."/>
            <person name="Probst A.J."/>
            <person name="Thomas B.C."/>
            <person name="Singh A."/>
            <person name="Wilkins M.J."/>
            <person name="Karaoz U."/>
            <person name="Brodie E.L."/>
            <person name="Williams K.H."/>
            <person name="Hubbard S.S."/>
            <person name="Banfield J.F."/>
        </authorList>
    </citation>
    <scope>NUCLEOTIDE SEQUENCE [LARGE SCALE GENOMIC DNA]</scope>
</reference>
<dbReference type="InterPro" id="IPR036514">
    <property type="entry name" value="SGNH_hydro_sf"/>
</dbReference>
<keyword evidence="1" id="KW-0812">Transmembrane</keyword>
<feature type="domain" description="SGNH hydrolase-type esterase" evidence="2">
    <location>
        <begin position="60"/>
        <end position="250"/>
    </location>
</feature>